<dbReference type="VEuPathDB" id="FungiDB:AeMF1_007245"/>
<dbReference type="InterPro" id="IPR017871">
    <property type="entry name" value="ABC_transporter-like_CS"/>
</dbReference>
<dbReference type="CDD" id="cd03244">
    <property type="entry name" value="ABCC_MRP_domain2"/>
    <property type="match status" value="1"/>
</dbReference>
<dbReference type="InterPro" id="IPR003439">
    <property type="entry name" value="ABC_transporter-like_ATP-bd"/>
</dbReference>
<sequence>MAEVPVSWPEKGLIEFQNFSMRYRPHLGLVLNDVTFTVNDGEKIGVCGRTGSGKSSLMSALFRMVPSASGCIKLDGVDISTISVSTLRSRLTIIPQDPVLFSGSLRFNLDPSNTCTDDELRTALKQVQLADFVGSLEFEVSEAGGNVSVGQRQLLCIARALLRKSKVVVLDEATANIDLETDRLIQQMIKEGFHGVTRLIITHRLETILDSDRILVLDAGQVKEFDAPSTLLANKESAFAQLAHQANIQA</sequence>
<proteinExistence type="inferred from homology"/>
<dbReference type="GO" id="GO:0005524">
    <property type="term" value="F:ATP binding"/>
    <property type="evidence" value="ECO:0007669"/>
    <property type="project" value="UniProtKB-KW"/>
</dbReference>
<keyword evidence="7" id="KW-0067">ATP-binding</keyword>
<evidence type="ECO:0000313" key="12">
    <source>
        <dbReference type="Proteomes" id="UP000481153"/>
    </source>
</evidence>
<evidence type="ECO:0000256" key="9">
    <source>
        <dbReference type="ARBA" id="ARBA00023136"/>
    </source>
</evidence>
<dbReference type="Proteomes" id="UP000481153">
    <property type="component" value="Unassembled WGS sequence"/>
</dbReference>
<reference evidence="11 12" key="1">
    <citation type="submission" date="2019-07" db="EMBL/GenBank/DDBJ databases">
        <title>Genomics analysis of Aphanomyces spp. identifies a new class of oomycete effector associated with host adaptation.</title>
        <authorList>
            <person name="Gaulin E."/>
        </authorList>
    </citation>
    <scope>NUCLEOTIDE SEQUENCE [LARGE SCALE GENOMIC DNA]</scope>
    <source>
        <strain evidence="11 12">ATCC 201684</strain>
    </source>
</reference>
<dbReference type="PANTHER" id="PTHR24223">
    <property type="entry name" value="ATP-BINDING CASSETTE SUB-FAMILY C"/>
    <property type="match status" value="1"/>
</dbReference>
<keyword evidence="8" id="KW-1133">Transmembrane helix</keyword>
<keyword evidence="6" id="KW-0547">Nucleotide-binding</keyword>
<dbReference type="GO" id="GO:0005774">
    <property type="term" value="C:vacuolar membrane"/>
    <property type="evidence" value="ECO:0007669"/>
    <property type="project" value="UniProtKB-SubCell"/>
</dbReference>
<comment type="similarity">
    <text evidence="2">Belongs to the ABC transporter superfamily. ABCC family. Conjugate transporter (TC 3.A.1.208) subfamily.</text>
</comment>
<keyword evidence="5" id="KW-0677">Repeat</keyword>
<dbReference type="PROSITE" id="PS50893">
    <property type="entry name" value="ABC_TRANSPORTER_2"/>
    <property type="match status" value="1"/>
</dbReference>
<feature type="domain" description="ABC transporter" evidence="10">
    <location>
        <begin position="14"/>
        <end position="244"/>
    </location>
</feature>
<evidence type="ECO:0000256" key="6">
    <source>
        <dbReference type="ARBA" id="ARBA00022741"/>
    </source>
</evidence>
<dbReference type="PANTHER" id="PTHR24223:SF443">
    <property type="entry name" value="MULTIDRUG-RESISTANCE LIKE PROTEIN 1, ISOFORM I"/>
    <property type="match status" value="1"/>
</dbReference>
<dbReference type="GO" id="GO:0016887">
    <property type="term" value="F:ATP hydrolysis activity"/>
    <property type="evidence" value="ECO:0007669"/>
    <property type="project" value="InterPro"/>
</dbReference>
<keyword evidence="3" id="KW-0813">Transport</keyword>
<dbReference type="SMART" id="SM00382">
    <property type="entry name" value="AAA"/>
    <property type="match status" value="1"/>
</dbReference>
<gene>
    <name evidence="11" type="ORF">Ae201684_012989</name>
</gene>
<evidence type="ECO:0000256" key="1">
    <source>
        <dbReference type="ARBA" id="ARBA00004128"/>
    </source>
</evidence>
<evidence type="ECO:0000256" key="7">
    <source>
        <dbReference type="ARBA" id="ARBA00022840"/>
    </source>
</evidence>
<dbReference type="InterPro" id="IPR027417">
    <property type="entry name" value="P-loop_NTPase"/>
</dbReference>
<dbReference type="InterPro" id="IPR003593">
    <property type="entry name" value="AAA+_ATPase"/>
</dbReference>
<protein>
    <recommendedName>
        <fullName evidence="10">ABC transporter domain-containing protein</fullName>
    </recommendedName>
</protein>
<dbReference type="Gene3D" id="3.40.50.300">
    <property type="entry name" value="P-loop containing nucleotide triphosphate hydrolases"/>
    <property type="match status" value="1"/>
</dbReference>
<dbReference type="PROSITE" id="PS00211">
    <property type="entry name" value="ABC_TRANSPORTER_1"/>
    <property type="match status" value="1"/>
</dbReference>
<evidence type="ECO:0000256" key="4">
    <source>
        <dbReference type="ARBA" id="ARBA00022692"/>
    </source>
</evidence>
<evidence type="ECO:0000259" key="10">
    <source>
        <dbReference type="PROSITE" id="PS50893"/>
    </source>
</evidence>
<evidence type="ECO:0000256" key="8">
    <source>
        <dbReference type="ARBA" id="ARBA00022989"/>
    </source>
</evidence>
<dbReference type="InterPro" id="IPR050173">
    <property type="entry name" value="ABC_transporter_C-like"/>
</dbReference>
<dbReference type="SUPFAM" id="SSF52540">
    <property type="entry name" value="P-loop containing nucleoside triphosphate hydrolases"/>
    <property type="match status" value="1"/>
</dbReference>
<keyword evidence="12" id="KW-1185">Reference proteome</keyword>
<accession>A0A6G0WPU0</accession>
<keyword evidence="9" id="KW-0472">Membrane</keyword>
<dbReference type="FunFam" id="3.40.50.300:FF:000074">
    <property type="entry name" value="Multidrug resistance-associated protein 5 isoform 1"/>
    <property type="match status" value="1"/>
</dbReference>
<evidence type="ECO:0000256" key="5">
    <source>
        <dbReference type="ARBA" id="ARBA00022737"/>
    </source>
</evidence>
<comment type="caution">
    <text evidence="11">The sequence shown here is derived from an EMBL/GenBank/DDBJ whole genome shotgun (WGS) entry which is preliminary data.</text>
</comment>
<dbReference type="AlphaFoldDB" id="A0A6G0WPU0"/>
<keyword evidence="4" id="KW-0812">Transmembrane</keyword>
<evidence type="ECO:0000256" key="3">
    <source>
        <dbReference type="ARBA" id="ARBA00022448"/>
    </source>
</evidence>
<evidence type="ECO:0000256" key="2">
    <source>
        <dbReference type="ARBA" id="ARBA00009726"/>
    </source>
</evidence>
<comment type="subcellular location">
    <subcellularLocation>
        <location evidence="1">Vacuole membrane</location>
        <topology evidence="1">Multi-pass membrane protein</topology>
    </subcellularLocation>
</comment>
<dbReference type="Pfam" id="PF00005">
    <property type="entry name" value="ABC_tran"/>
    <property type="match status" value="1"/>
</dbReference>
<name>A0A6G0WPU0_9STRA</name>
<dbReference type="EMBL" id="VJMJ01000165">
    <property type="protein sequence ID" value="KAF0729365.1"/>
    <property type="molecule type" value="Genomic_DNA"/>
</dbReference>
<evidence type="ECO:0000313" key="11">
    <source>
        <dbReference type="EMBL" id="KAF0729365.1"/>
    </source>
</evidence>
<organism evidence="11 12">
    <name type="scientific">Aphanomyces euteiches</name>
    <dbReference type="NCBI Taxonomy" id="100861"/>
    <lineage>
        <taxon>Eukaryota</taxon>
        <taxon>Sar</taxon>
        <taxon>Stramenopiles</taxon>
        <taxon>Oomycota</taxon>
        <taxon>Saprolegniomycetes</taxon>
        <taxon>Saprolegniales</taxon>
        <taxon>Verrucalvaceae</taxon>
        <taxon>Aphanomyces</taxon>
    </lineage>
</organism>
<dbReference type="GO" id="GO:0042626">
    <property type="term" value="F:ATPase-coupled transmembrane transporter activity"/>
    <property type="evidence" value="ECO:0007669"/>
    <property type="project" value="TreeGrafter"/>
</dbReference>